<evidence type="ECO:0000313" key="3">
    <source>
        <dbReference type="EMBL" id="KMZ81931.1"/>
    </source>
</evidence>
<gene>
    <name evidence="3" type="ORF">PVIIG_02980</name>
</gene>
<dbReference type="EMBL" id="KQ234222">
    <property type="protein sequence ID" value="KMZ81931.1"/>
    <property type="molecule type" value="Genomic_DNA"/>
</dbReference>
<evidence type="ECO:0000256" key="1">
    <source>
        <dbReference type="SAM" id="SignalP"/>
    </source>
</evidence>
<organism evidence="3 4">
    <name type="scientific">Plasmodium vivax India VII</name>
    <dbReference type="NCBI Taxonomy" id="1077284"/>
    <lineage>
        <taxon>Eukaryota</taxon>
        <taxon>Sar</taxon>
        <taxon>Alveolata</taxon>
        <taxon>Apicomplexa</taxon>
        <taxon>Aconoidasida</taxon>
        <taxon>Haemosporida</taxon>
        <taxon>Plasmodiidae</taxon>
        <taxon>Plasmodium</taxon>
        <taxon>Plasmodium (Plasmodium)</taxon>
    </lineage>
</organism>
<evidence type="ECO:0000259" key="2">
    <source>
        <dbReference type="Pfam" id="PF09687"/>
    </source>
</evidence>
<dbReference type="AlphaFoldDB" id="A0A0J9SH64"/>
<reference evidence="3 4" key="1">
    <citation type="submission" date="2011-08" db="EMBL/GenBank/DDBJ databases">
        <title>The Genome Sequence of Plasmodium vivax India VII.</title>
        <authorList>
            <consortium name="The Broad Institute Genome Sequencing Platform"/>
            <consortium name="The Broad Institute Genome Sequencing Center for Infectious Disease"/>
            <person name="Neafsey D."/>
            <person name="Carlton J."/>
            <person name="Barnwell J."/>
            <person name="Collins W."/>
            <person name="Escalante A."/>
            <person name="Mullikin J."/>
            <person name="Saul A."/>
            <person name="Guigo R."/>
            <person name="Camara F."/>
            <person name="Young S.K."/>
            <person name="Zeng Q."/>
            <person name="Gargeya S."/>
            <person name="Fitzgerald M."/>
            <person name="Haas B."/>
            <person name="Abouelleil A."/>
            <person name="Alvarado L."/>
            <person name="Arachchi H.M."/>
            <person name="Berlin A."/>
            <person name="Brown A."/>
            <person name="Chapman S.B."/>
            <person name="Chen Z."/>
            <person name="Dunbar C."/>
            <person name="Freedman E."/>
            <person name="Gearin G."/>
            <person name="Gellesch M."/>
            <person name="Goldberg J."/>
            <person name="Griggs A."/>
            <person name="Gujja S."/>
            <person name="Heiman D."/>
            <person name="Howarth C."/>
            <person name="Larson L."/>
            <person name="Lui A."/>
            <person name="MacDonald P.J.P."/>
            <person name="Montmayeur A."/>
            <person name="Murphy C."/>
            <person name="Neiman D."/>
            <person name="Pearson M."/>
            <person name="Priest M."/>
            <person name="Roberts A."/>
            <person name="Saif S."/>
            <person name="Shea T."/>
            <person name="Shenoy N."/>
            <person name="Sisk P."/>
            <person name="Stolte C."/>
            <person name="Sykes S."/>
            <person name="Wortman J."/>
            <person name="Nusbaum C."/>
            <person name="Birren B."/>
        </authorList>
    </citation>
    <scope>NUCLEOTIDE SEQUENCE [LARGE SCALE GENOMIC DNA]</scope>
    <source>
        <strain evidence="3 4">India VII</strain>
    </source>
</reference>
<protein>
    <submittedName>
        <fullName evidence="3">RAD protein (Pv-fam-e)</fullName>
    </submittedName>
</protein>
<feature type="signal peptide" evidence="1">
    <location>
        <begin position="1"/>
        <end position="35"/>
    </location>
</feature>
<evidence type="ECO:0000313" key="4">
    <source>
        <dbReference type="Proteomes" id="UP000053562"/>
    </source>
</evidence>
<accession>A0A0J9SH64</accession>
<dbReference type="Pfam" id="PF09687">
    <property type="entry name" value="PRESAN"/>
    <property type="match status" value="1"/>
</dbReference>
<dbReference type="InterPro" id="IPR044885">
    <property type="entry name" value="PRESA_N_sf"/>
</dbReference>
<proteinExistence type="predicted"/>
<dbReference type="OrthoDB" id="380868at2759"/>
<sequence>MRHMMQGRMPRGGDSNDERFTRCFLLLFLVTLLYARSLHQNGSVKCVKLGGPQFCGQQSRELAEVVTKMKGALSKTLSHKEENESYKRCSAVGATSQADGLGYPFGCSKEDLSRELSMDEINKLISSCILFVSRKKAYIVFYHYNNYLKGMFRDMVIKLSKRFEDLASKHGMSEEDRKKQWAQCEEALTHELIHMDDASTKGFYFFVKKRVFYLDLREFLIRCKDFWYATIHTSEEKWLHILTQAAENCEALGKKRAGGVVQKGQTAVKPKKIAAGVAKKKDKK</sequence>
<feature type="domain" description="Plasmodium RESA N-terminal" evidence="2">
    <location>
        <begin position="115"/>
        <end position="238"/>
    </location>
</feature>
<keyword evidence="1" id="KW-0732">Signal</keyword>
<dbReference type="Proteomes" id="UP000053562">
    <property type="component" value="Unassembled WGS sequence"/>
</dbReference>
<name>A0A0J9SH64_PLAVI</name>
<dbReference type="InterPro" id="IPR019111">
    <property type="entry name" value="PRESA_N"/>
</dbReference>
<dbReference type="Gene3D" id="6.10.280.180">
    <property type="entry name" value="Plasmodium RESA, N-terminal helical domain"/>
    <property type="match status" value="1"/>
</dbReference>
<feature type="chain" id="PRO_5005322269" evidence="1">
    <location>
        <begin position="36"/>
        <end position="284"/>
    </location>
</feature>